<gene>
    <name evidence="1" type="ORF">S12H4_17234</name>
</gene>
<organism evidence="1">
    <name type="scientific">marine sediment metagenome</name>
    <dbReference type="NCBI Taxonomy" id="412755"/>
    <lineage>
        <taxon>unclassified sequences</taxon>
        <taxon>metagenomes</taxon>
        <taxon>ecological metagenomes</taxon>
    </lineage>
</organism>
<feature type="non-terminal residue" evidence="1">
    <location>
        <position position="353"/>
    </location>
</feature>
<feature type="non-terminal residue" evidence="1">
    <location>
        <position position="1"/>
    </location>
</feature>
<dbReference type="AlphaFoldDB" id="X1TVM5"/>
<sequence length="353" mass="38139">TWQGEIWNFSTPEFFVVDDFEDYNDYPPDEIWSTWIDGYGVPTNGATVGYPNPDWNQGEHYVETTIVHGGSQAMPFFYSNTGAAVYSEGERTFAVPQDWTKHGVTTLTLWFHGTTGSTGQLYVKVNGVKVSYDGDAGNVAIPGWQLWNIDLVSSGLNLQSVSSLAIGMDGNGAGGTLYFDDIGLYAVAPAPPNEWRIADGADDVEEAVDTGSIDMTSGDLELPYENTGQGNPQIIGVRFTGIPIPKGATITEAWVRFQVDETKGGTEAVNLIIEGELSLDAAEFTDTVGFNVSSRPTTTAQVQWSVPNWTTEGDQGPDQTTPSIASIIQEIVNQNGWAGSAIVLMFRDNPANP</sequence>
<comment type="caution">
    <text evidence="1">The sequence shown here is derived from an EMBL/GenBank/DDBJ whole genome shotgun (WGS) entry which is preliminary data.</text>
</comment>
<protein>
    <submittedName>
        <fullName evidence="1">Uncharacterized protein</fullName>
    </submittedName>
</protein>
<dbReference type="EMBL" id="BARW01008404">
    <property type="protein sequence ID" value="GAI84074.1"/>
    <property type="molecule type" value="Genomic_DNA"/>
</dbReference>
<dbReference type="Gene3D" id="2.60.120.260">
    <property type="entry name" value="Galactose-binding domain-like"/>
    <property type="match status" value="1"/>
</dbReference>
<name>X1TVM5_9ZZZZ</name>
<accession>X1TVM5</accession>
<reference evidence="1" key="1">
    <citation type="journal article" date="2014" name="Front. Microbiol.">
        <title>High frequency of phylogenetically diverse reductive dehalogenase-homologous genes in deep subseafloor sedimentary metagenomes.</title>
        <authorList>
            <person name="Kawai M."/>
            <person name="Futagami T."/>
            <person name="Toyoda A."/>
            <person name="Takaki Y."/>
            <person name="Nishi S."/>
            <person name="Hori S."/>
            <person name="Arai W."/>
            <person name="Tsubouchi T."/>
            <person name="Morono Y."/>
            <person name="Uchiyama I."/>
            <person name="Ito T."/>
            <person name="Fujiyama A."/>
            <person name="Inagaki F."/>
            <person name="Takami H."/>
        </authorList>
    </citation>
    <scope>NUCLEOTIDE SEQUENCE</scope>
    <source>
        <strain evidence="1">Expedition CK06-06</strain>
    </source>
</reference>
<proteinExistence type="predicted"/>
<evidence type="ECO:0000313" key="1">
    <source>
        <dbReference type="EMBL" id="GAI84074.1"/>
    </source>
</evidence>